<proteinExistence type="predicted"/>
<dbReference type="SUPFAM" id="SSF56801">
    <property type="entry name" value="Acetyl-CoA synthetase-like"/>
    <property type="match status" value="1"/>
</dbReference>
<dbReference type="GO" id="GO:0031177">
    <property type="term" value="F:phosphopantetheine binding"/>
    <property type="evidence" value="ECO:0007669"/>
    <property type="project" value="TreeGrafter"/>
</dbReference>
<dbReference type="RefSeq" id="WP_022611469.1">
    <property type="nucleotide sequence ID" value="NZ_LK391965.1"/>
</dbReference>
<dbReference type="AlphaFoldDB" id="A0AAV2VPD3"/>
<dbReference type="PROSITE" id="PS50075">
    <property type="entry name" value="CARRIER"/>
    <property type="match status" value="1"/>
</dbReference>
<dbReference type="PANTHER" id="PTHR45527:SF1">
    <property type="entry name" value="FATTY ACID SYNTHASE"/>
    <property type="match status" value="1"/>
</dbReference>
<dbReference type="Gene3D" id="3.40.50.12780">
    <property type="entry name" value="N-terminal domain of ligase-like"/>
    <property type="match status" value="1"/>
</dbReference>
<dbReference type="Pfam" id="PF00975">
    <property type="entry name" value="Thioesterase"/>
    <property type="match status" value="1"/>
</dbReference>
<gene>
    <name evidence="2" type="ORF">VIBNISOn1_1720081</name>
</gene>
<dbReference type="GO" id="GO:0005737">
    <property type="term" value="C:cytoplasm"/>
    <property type="evidence" value="ECO:0007669"/>
    <property type="project" value="TreeGrafter"/>
</dbReference>
<accession>A0AAV2VPD3</accession>
<dbReference type="InterPro" id="IPR042099">
    <property type="entry name" value="ANL_N_sf"/>
</dbReference>
<dbReference type="InterPro" id="IPR000873">
    <property type="entry name" value="AMP-dep_synth/lig_dom"/>
</dbReference>
<dbReference type="PANTHER" id="PTHR45527">
    <property type="entry name" value="NONRIBOSOMAL PEPTIDE SYNTHETASE"/>
    <property type="match status" value="1"/>
</dbReference>
<sequence>MEASIHLRKLSAKSDHVALPWIHQFELISKQYPDNKAILNPAGESYSYRELDSKANQLANYLREELGRLSPGHRKHVIALCTSRTNIEVATVFVAVLKLGAAIHLVEPKLGAEVNTKRLHKIAPDIILLDDENANLSSHFSGFKTLLLSEHESDISQTSDESVSAVGARHDACVFCSSGTTGEPKVISMPMLPLSNLTRTGNEELKLNHEARIIQLARRNFDAVVHELAIALGNGACLVLIDEQTMFCHMGFIDFIHDFHITHITITPSHVSHLLQTHEGNPNPIFAPVNTIMLVGEAFSDDLPHRLAKAGVSRIVNGYGPSEAGIWVMSAVLYDESISSEVIPTHLGKPIRGVDARVMHFDENTQHWHLCQQGEKGELLVSNRLQNVYKDQKNNQSRYIYIPDPVTDNIECFYRTGDIVEITSSGELVFVGRQDNQIKLSGQLVVTDEVANQLKDACTALFGDRAIDIYIAVERNSKGTPTSLTAYHTAHDQEDANDIACQLSDYLVSQIPPYMHPKRYAWMESFPIKVGGKLDTQAVVSHAQDSKIALEPQTLPETITQLGIASIWQHVLSISDQIYLEHSFTDLGGTSLQTLSMLSEVNREFNTKIKADTLMNKDTLADLANAVEQAVRNPDTGKIVPPEAVNSLIEMQTSTSDHYLFLVHPGDGHVQVYHKLVGLISENVNVYGLRAPGAESDEEIARLSVNEYAQRYADLIVEQQVEGDISILGYCAGAPISIEIARILESYGRKVGTLALVDLPNGYHKRENTDIAQGLTTFFRQMYGLNTSAEELRNHSMNPEDQLELLFDQAVTARLVEADQYQRLRDALNGVMYEPEQEDPVETMHLFFKYAFKLDVDIEKLAQYETDLERLNYVVGEGQKLNLFPPALTADYFARLLAMENTTKDAVHGYIPEPLSIQGNILYLHASPSIENPMAWYPNPATWHDDLPGMEVLNLKGDHYSIVREEEDMRDLLKQVSKYLDFELS</sequence>
<dbReference type="InterPro" id="IPR009081">
    <property type="entry name" value="PP-bd_ACP"/>
</dbReference>
<organism evidence="2 3">
    <name type="scientific">Vibrio nigripulchritudo SOn1</name>
    <dbReference type="NCBI Taxonomy" id="1238450"/>
    <lineage>
        <taxon>Bacteria</taxon>
        <taxon>Pseudomonadati</taxon>
        <taxon>Pseudomonadota</taxon>
        <taxon>Gammaproteobacteria</taxon>
        <taxon>Vibrionales</taxon>
        <taxon>Vibrionaceae</taxon>
        <taxon>Vibrio</taxon>
    </lineage>
</organism>
<dbReference type="SUPFAM" id="SSF47336">
    <property type="entry name" value="ACP-like"/>
    <property type="match status" value="1"/>
</dbReference>
<dbReference type="InterPro" id="IPR045851">
    <property type="entry name" value="AMP-bd_C_sf"/>
</dbReference>
<evidence type="ECO:0000259" key="1">
    <source>
        <dbReference type="PROSITE" id="PS50075"/>
    </source>
</evidence>
<comment type="caution">
    <text evidence="2">The sequence shown here is derived from an EMBL/GenBank/DDBJ whole genome shotgun (WGS) entry which is preliminary data.</text>
</comment>
<protein>
    <submittedName>
        <fullName evidence="2">ANTIBIOTIC SYNTHETASE</fullName>
    </submittedName>
</protein>
<dbReference type="Gene3D" id="1.10.1200.10">
    <property type="entry name" value="ACP-like"/>
    <property type="match status" value="1"/>
</dbReference>
<dbReference type="GO" id="GO:0043041">
    <property type="term" value="P:amino acid activation for nonribosomal peptide biosynthetic process"/>
    <property type="evidence" value="ECO:0007669"/>
    <property type="project" value="TreeGrafter"/>
</dbReference>
<dbReference type="EMBL" id="CAOF01000082">
    <property type="protein sequence ID" value="CCO46281.1"/>
    <property type="molecule type" value="Genomic_DNA"/>
</dbReference>
<dbReference type="Gene3D" id="3.30.300.30">
    <property type="match status" value="1"/>
</dbReference>
<evidence type="ECO:0000313" key="2">
    <source>
        <dbReference type="EMBL" id="CCO46281.1"/>
    </source>
</evidence>
<dbReference type="GO" id="GO:0044550">
    <property type="term" value="P:secondary metabolite biosynthetic process"/>
    <property type="evidence" value="ECO:0007669"/>
    <property type="project" value="TreeGrafter"/>
</dbReference>
<dbReference type="InterPro" id="IPR029058">
    <property type="entry name" value="AB_hydrolase_fold"/>
</dbReference>
<dbReference type="Pfam" id="PF00550">
    <property type="entry name" value="PP-binding"/>
    <property type="match status" value="1"/>
</dbReference>
<reference evidence="2 3" key="1">
    <citation type="journal article" date="2013" name="ISME J.">
        <title>Comparative genomics of pathogenic lineages of Vibrio nigripulchritudo identifies virulence-associated traits.</title>
        <authorList>
            <person name="Goudenege D."/>
            <person name="Labreuche Y."/>
            <person name="Krin E."/>
            <person name="Ansquer D."/>
            <person name="Mangenot S."/>
            <person name="Calteau A."/>
            <person name="Medigue C."/>
            <person name="Mazel D."/>
            <person name="Polz M.F."/>
            <person name="Le Roux F."/>
        </authorList>
    </citation>
    <scope>NUCLEOTIDE SEQUENCE [LARGE SCALE GENOMIC DNA]</scope>
    <source>
        <strain evidence="2 3">SOn1</strain>
    </source>
</reference>
<dbReference type="Proteomes" id="UP000018211">
    <property type="component" value="Unassembled WGS sequence"/>
</dbReference>
<evidence type="ECO:0000313" key="3">
    <source>
        <dbReference type="Proteomes" id="UP000018211"/>
    </source>
</evidence>
<name>A0AAV2VPD3_9VIBR</name>
<feature type="domain" description="Carrier" evidence="1">
    <location>
        <begin position="555"/>
        <end position="631"/>
    </location>
</feature>
<dbReference type="Gene3D" id="3.40.50.1820">
    <property type="entry name" value="alpha/beta hydrolase"/>
    <property type="match status" value="1"/>
</dbReference>
<dbReference type="InterPro" id="IPR001031">
    <property type="entry name" value="Thioesterase"/>
</dbReference>
<dbReference type="SUPFAM" id="SSF53474">
    <property type="entry name" value="alpha/beta-Hydrolases"/>
    <property type="match status" value="2"/>
</dbReference>
<dbReference type="InterPro" id="IPR036736">
    <property type="entry name" value="ACP-like_sf"/>
</dbReference>
<dbReference type="Pfam" id="PF00501">
    <property type="entry name" value="AMP-binding"/>
    <property type="match status" value="1"/>
</dbReference>